<evidence type="ECO:0000256" key="2">
    <source>
        <dbReference type="ARBA" id="ARBA00019065"/>
    </source>
</evidence>
<feature type="domain" description="AB hydrolase-1" evidence="7">
    <location>
        <begin position="67"/>
        <end position="333"/>
    </location>
</feature>
<organism evidence="8 9">
    <name type="scientific">Marinobacterium aestuariivivens</name>
    <dbReference type="NCBI Taxonomy" id="1698799"/>
    <lineage>
        <taxon>Bacteria</taxon>
        <taxon>Pseudomonadati</taxon>
        <taxon>Pseudomonadota</taxon>
        <taxon>Gammaproteobacteria</taxon>
        <taxon>Oceanospirillales</taxon>
        <taxon>Oceanospirillaceae</taxon>
        <taxon>Marinobacterium</taxon>
    </lineage>
</organism>
<evidence type="ECO:0000256" key="6">
    <source>
        <dbReference type="ARBA" id="ARBA00033356"/>
    </source>
</evidence>
<keyword evidence="9" id="KW-1185">Reference proteome</keyword>
<keyword evidence="5" id="KW-0012">Acyltransferase</keyword>
<evidence type="ECO:0000256" key="1">
    <source>
        <dbReference type="ARBA" id="ARBA00004683"/>
    </source>
</evidence>
<gene>
    <name evidence="8" type="primary">phaC</name>
    <name evidence="8" type="ORF">ACFQDL_28225</name>
</gene>
<evidence type="ECO:0000313" key="9">
    <source>
        <dbReference type="Proteomes" id="UP001596422"/>
    </source>
</evidence>
<evidence type="ECO:0000256" key="5">
    <source>
        <dbReference type="ARBA" id="ARBA00023315"/>
    </source>
</evidence>
<comment type="pathway">
    <text evidence="1">Biopolymer metabolism; poly-(R)-3-hydroxybutanoate biosynthesis.</text>
</comment>
<dbReference type="InterPro" id="IPR010125">
    <property type="entry name" value="PHA_synth_III_C"/>
</dbReference>
<dbReference type="RefSeq" id="WP_379912003.1">
    <property type="nucleotide sequence ID" value="NZ_JBHSWE010000001.1"/>
</dbReference>
<dbReference type="Proteomes" id="UP001596422">
    <property type="component" value="Unassembled WGS sequence"/>
</dbReference>
<dbReference type="PANTHER" id="PTHR36837">
    <property type="entry name" value="POLY(3-HYDROXYALKANOATE) POLYMERASE SUBUNIT PHAC"/>
    <property type="match status" value="1"/>
</dbReference>
<name>A0ABW2A802_9GAMM</name>
<protein>
    <recommendedName>
        <fullName evidence="2">Poly(3-hydroxyalkanoate) polymerase subunit PhaC</fullName>
    </recommendedName>
    <alternativeName>
        <fullName evidence="6">PHB synthase subunit PhaC</fullName>
    </alternativeName>
</protein>
<reference evidence="9" key="1">
    <citation type="journal article" date="2019" name="Int. J. Syst. Evol. Microbiol.">
        <title>The Global Catalogue of Microorganisms (GCM) 10K type strain sequencing project: providing services to taxonomists for standard genome sequencing and annotation.</title>
        <authorList>
            <consortium name="The Broad Institute Genomics Platform"/>
            <consortium name="The Broad Institute Genome Sequencing Center for Infectious Disease"/>
            <person name="Wu L."/>
            <person name="Ma J."/>
        </authorList>
    </citation>
    <scope>NUCLEOTIDE SEQUENCE [LARGE SCALE GENOMIC DNA]</scope>
    <source>
        <strain evidence="9">NBRC 111756</strain>
    </source>
</reference>
<sequence>MKGFNLDPARILDELGEFNRKLIDSCDTLADIDEIDVGQTPADLVYREDKVQLLRYRSQTATACHTPVLICYALVNRPYVIDLEPERSLVRELLSLGLDLYLIDWGYPDAADRFLDLDDYINGYLDNCVDQVRRHSGRDRINLLGICQGGTFSLCYTALNPQKIRSLITLVTPVDFKTADNRLSHLAQQVDTDLAVDTYGNIPGQVLNECYRSLMPMRLGIQKHLAMSEQLGSREQALSFLRMEKWIHDSPDQAGEAFRQFIRDCFQQNRLLHNEMIIGERPVDLRAIDQPLLNIYGRYDHLVPPSASIPLEALTSSRDYEALCVPAGHIGVFVSRRARTLVAPRIASWLIEHD</sequence>
<dbReference type="Gene3D" id="3.40.50.1820">
    <property type="entry name" value="alpha/beta hydrolase"/>
    <property type="match status" value="1"/>
</dbReference>
<accession>A0ABW2A802</accession>
<dbReference type="PANTHER" id="PTHR36837:SF2">
    <property type="entry name" value="POLY(3-HYDROXYALKANOATE) POLYMERASE SUBUNIT PHAC"/>
    <property type="match status" value="1"/>
</dbReference>
<dbReference type="Pfam" id="PF00561">
    <property type="entry name" value="Abhydrolase_1"/>
    <property type="match status" value="1"/>
</dbReference>
<evidence type="ECO:0000259" key="7">
    <source>
        <dbReference type="Pfam" id="PF00561"/>
    </source>
</evidence>
<evidence type="ECO:0000256" key="4">
    <source>
        <dbReference type="ARBA" id="ARBA00022752"/>
    </source>
</evidence>
<evidence type="ECO:0000256" key="3">
    <source>
        <dbReference type="ARBA" id="ARBA00022679"/>
    </source>
</evidence>
<dbReference type="EMBL" id="JBHSWE010000001">
    <property type="protein sequence ID" value="MFC6673543.1"/>
    <property type="molecule type" value="Genomic_DNA"/>
</dbReference>
<keyword evidence="3" id="KW-0808">Transferase</keyword>
<comment type="caution">
    <text evidence="8">The sequence shown here is derived from an EMBL/GenBank/DDBJ whole genome shotgun (WGS) entry which is preliminary data.</text>
</comment>
<dbReference type="InterPro" id="IPR051321">
    <property type="entry name" value="PHA/PHB_synthase"/>
</dbReference>
<dbReference type="InterPro" id="IPR029058">
    <property type="entry name" value="AB_hydrolase_fold"/>
</dbReference>
<proteinExistence type="predicted"/>
<dbReference type="InterPro" id="IPR000073">
    <property type="entry name" value="AB_hydrolase_1"/>
</dbReference>
<evidence type="ECO:0000313" key="8">
    <source>
        <dbReference type="EMBL" id="MFC6673543.1"/>
    </source>
</evidence>
<dbReference type="SUPFAM" id="SSF53474">
    <property type="entry name" value="alpha/beta-Hydrolases"/>
    <property type="match status" value="1"/>
</dbReference>
<keyword evidence="4" id="KW-0583">PHB biosynthesis</keyword>
<dbReference type="NCBIfam" id="TIGR01836">
    <property type="entry name" value="PHA_synth_III_C"/>
    <property type="match status" value="1"/>
</dbReference>